<comment type="caution">
    <text evidence="2">The sequence shown here is derived from an EMBL/GenBank/DDBJ whole genome shotgun (WGS) entry which is preliminary data.</text>
</comment>
<reference evidence="2 3" key="1">
    <citation type="journal article" date="2015" name="Genome Biol. Evol.">
        <title>Comparative Genomics of a Bacterivorous Green Alga Reveals Evolutionary Causalities and Consequences of Phago-Mixotrophic Mode of Nutrition.</title>
        <authorList>
            <person name="Burns J.A."/>
            <person name="Paasch A."/>
            <person name="Narechania A."/>
            <person name="Kim E."/>
        </authorList>
    </citation>
    <scope>NUCLEOTIDE SEQUENCE [LARGE SCALE GENOMIC DNA]</scope>
    <source>
        <strain evidence="2 3">PLY_AMNH</strain>
    </source>
</reference>
<dbReference type="EMBL" id="LGRX02033110">
    <property type="protein sequence ID" value="KAK3242864.1"/>
    <property type="molecule type" value="Genomic_DNA"/>
</dbReference>
<dbReference type="AlphaFoldDB" id="A0AAE0BVJ5"/>
<evidence type="ECO:0000313" key="2">
    <source>
        <dbReference type="EMBL" id="KAK3242864.1"/>
    </source>
</evidence>
<sequence>MVENTVSVNQEELGILQEKFSAQTKRLLELKALQDAEDEVRSALEAEILQLKSNLESVTIALKALQDDKTVVTLTHENEKLRKEKWKLKDEIAILLSERISKEDYSRKVAEFEAVLQDMRVLRQNVVRTEQLHHSELQSLEEKLSSQTTLAAEASANSVVLNQSLDCAENEIRSLRQEITDLRANAGVQRESRFAKYIEEKKNVLCSKCSREIPKSS</sequence>
<feature type="coiled-coil region" evidence="1">
    <location>
        <begin position="41"/>
        <end position="98"/>
    </location>
</feature>
<name>A0AAE0BVJ5_9CHLO</name>
<feature type="coiled-coil region" evidence="1">
    <location>
        <begin position="137"/>
        <end position="185"/>
    </location>
</feature>
<evidence type="ECO:0000256" key="1">
    <source>
        <dbReference type="SAM" id="Coils"/>
    </source>
</evidence>
<dbReference type="Proteomes" id="UP001190700">
    <property type="component" value="Unassembled WGS sequence"/>
</dbReference>
<evidence type="ECO:0000313" key="3">
    <source>
        <dbReference type="Proteomes" id="UP001190700"/>
    </source>
</evidence>
<keyword evidence="1" id="KW-0175">Coiled coil</keyword>
<accession>A0AAE0BVJ5</accession>
<proteinExistence type="predicted"/>
<protein>
    <submittedName>
        <fullName evidence="2">Uncharacterized protein</fullName>
    </submittedName>
</protein>
<keyword evidence="3" id="KW-1185">Reference proteome</keyword>
<gene>
    <name evidence="2" type="ORF">CYMTET_47459</name>
</gene>
<organism evidence="2 3">
    <name type="scientific">Cymbomonas tetramitiformis</name>
    <dbReference type="NCBI Taxonomy" id="36881"/>
    <lineage>
        <taxon>Eukaryota</taxon>
        <taxon>Viridiplantae</taxon>
        <taxon>Chlorophyta</taxon>
        <taxon>Pyramimonadophyceae</taxon>
        <taxon>Pyramimonadales</taxon>
        <taxon>Pyramimonadaceae</taxon>
        <taxon>Cymbomonas</taxon>
    </lineage>
</organism>